<dbReference type="RefSeq" id="WP_184157585.1">
    <property type="nucleotide sequence ID" value="NZ_JACHLD010000001.1"/>
</dbReference>
<organism evidence="1 2">
    <name type="scientific">Flavobacterium nitrogenifigens</name>
    <dbReference type="NCBI Taxonomy" id="1617283"/>
    <lineage>
        <taxon>Bacteria</taxon>
        <taxon>Pseudomonadati</taxon>
        <taxon>Bacteroidota</taxon>
        <taxon>Flavobacteriia</taxon>
        <taxon>Flavobacteriales</taxon>
        <taxon>Flavobacteriaceae</taxon>
        <taxon>Flavobacterium</taxon>
    </lineage>
</organism>
<dbReference type="EMBL" id="JACHLD010000001">
    <property type="protein sequence ID" value="MBB4799963.1"/>
    <property type="molecule type" value="Genomic_DNA"/>
</dbReference>
<comment type="caution">
    <text evidence="1">The sequence shown here is derived from an EMBL/GenBank/DDBJ whole genome shotgun (WGS) entry which is preliminary data.</text>
</comment>
<keyword evidence="2" id="KW-1185">Reference proteome</keyword>
<evidence type="ECO:0000313" key="2">
    <source>
        <dbReference type="Proteomes" id="UP000561681"/>
    </source>
</evidence>
<evidence type="ECO:0000313" key="1">
    <source>
        <dbReference type="EMBL" id="MBB4799963.1"/>
    </source>
</evidence>
<evidence type="ECO:0008006" key="3">
    <source>
        <dbReference type="Google" id="ProtNLM"/>
    </source>
</evidence>
<dbReference type="AlphaFoldDB" id="A0A7W7ITD1"/>
<accession>A0A7W7ITD1</accession>
<proteinExistence type="predicted"/>
<reference evidence="1 2" key="1">
    <citation type="submission" date="2020-08" db="EMBL/GenBank/DDBJ databases">
        <title>Functional genomics of gut bacteria from endangered species of beetles.</title>
        <authorList>
            <person name="Carlos-Shanley C."/>
        </authorList>
    </citation>
    <scope>NUCLEOTIDE SEQUENCE [LARGE SCALE GENOMIC DNA]</scope>
    <source>
        <strain evidence="1 2">S00142</strain>
    </source>
</reference>
<sequence length="66" mass="7529">MKIQKVVTVNVLSRVGSTSSAEFKELEFPTLNRYLSEGYNIINVYQIAPSPQLYCVTITFILEKNE</sequence>
<name>A0A7W7ITD1_9FLAO</name>
<dbReference type="Proteomes" id="UP000561681">
    <property type="component" value="Unassembled WGS sequence"/>
</dbReference>
<protein>
    <recommendedName>
        <fullName evidence="3">DUF4177 domain-containing protein</fullName>
    </recommendedName>
</protein>
<gene>
    <name evidence="1" type="ORF">HNP37_000002</name>
</gene>